<sequence length="49" mass="5743">MESTSWNGRKLWLNSQIGIMRTNALVRTAAIPLSDVDFWHIFETQELQH</sequence>
<dbReference type="EMBL" id="MT631243">
    <property type="protein sequence ID" value="QNO47178.1"/>
    <property type="molecule type" value="Genomic_DNA"/>
</dbReference>
<name>A0A7G9YGP4_9EURY</name>
<proteinExistence type="predicted"/>
<reference evidence="1" key="1">
    <citation type="submission" date="2020-06" db="EMBL/GenBank/DDBJ databases">
        <title>Unique genomic features of the anaerobic methanotrophic archaea.</title>
        <authorList>
            <person name="Chadwick G.L."/>
            <person name="Skennerton C.T."/>
            <person name="Laso-Perez R."/>
            <person name="Leu A.O."/>
            <person name="Speth D.R."/>
            <person name="Yu H."/>
            <person name="Morgan-Lang C."/>
            <person name="Hatzenpichler R."/>
            <person name="Goudeau D."/>
            <person name="Malmstrom R."/>
            <person name="Brazelton W.J."/>
            <person name="Woyke T."/>
            <person name="Hallam S.J."/>
            <person name="Tyson G.W."/>
            <person name="Wegener G."/>
            <person name="Boetius A."/>
            <person name="Orphan V."/>
        </authorList>
    </citation>
    <scope>NUCLEOTIDE SEQUENCE</scope>
</reference>
<evidence type="ECO:0000313" key="1">
    <source>
        <dbReference type="EMBL" id="QNO47178.1"/>
    </source>
</evidence>
<dbReference type="AlphaFoldDB" id="A0A7G9YGP4"/>
<accession>A0A7G9YGP4</accession>
<protein>
    <submittedName>
        <fullName evidence="1">Uncharacterized protein</fullName>
    </submittedName>
</protein>
<gene>
    <name evidence="1" type="ORF">FLPJBPEJ_00022</name>
</gene>
<organism evidence="1">
    <name type="scientific">Candidatus Methanogaster sp. ANME-2c ERB4</name>
    <dbReference type="NCBI Taxonomy" id="2759911"/>
    <lineage>
        <taxon>Archaea</taxon>
        <taxon>Methanobacteriati</taxon>
        <taxon>Methanobacteriota</taxon>
        <taxon>Stenosarchaea group</taxon>
        <taxon>Methanomicrobia</taxon>
        <taxon>Methanosarcinales</taxon>
        <taxon>ANME-2 cluster</taxon>
        <taxon>Candidatus Methanogasteraceae</taxon>
        <taxon>Candidatus Methanogaster</taxon>
    </lineage>
</organism>